<keyword evidence="3" id="KW-0378">Hydrolase</keyword>
<feature type="compositionally biased region" description="Low complexity" evidence="1">
    <location>
        <begin position="37"/>
        <end position="47"/>
    </location>
</feature>
<dbReference type="GO" id="GO:0004180">
    <property type="term" value="F:carboxypeptidase activity"/>
    <property type="evidence" value="ECO:0007669"/>
    <property type="project" value="UniProtKB-KW"/>
</dbReference>
<accession>A0ABV6W3K6</accession>
<keyword evidence="3" id="KW-0645">Protease</keyword>
<dbReference type="InterPro" id="IPR000834">
    <property type="entry name" value="Peptidase_M14"/>
</dbReference>
<evidence type="ECO:0000313" key="4">
    <source>
        <dbReference type="Proteomes" id="UP001592531"/>
    </source>
</evidence>
<comment type="caution">
    <text evidence="3">The sequence shown here is derived from an EMBL/GenBank/DDBJ whole genome shotgun (WGS) entry which is preliminary data.</text>
</comment>
<evidence type="ECO:0000256" key="1">
    <source>
        <dbReference type="SAM" id="MobiDB-lite"/>
    </source>
</evidence>
<feature type="compositionally biased region" description="Gly residues" evidence="1">
    <location>
        <begin position="48"/>
        <end position="60"/>
    </location>
</feature>
<keyword evidence="4" id="KW-1185">Reference proteome</keyword>
<dbReference type="SUPFAM" id="SSF53187">
    <property type="entry name" value="Zn-dependent exopeptidases"/>
    <property type="match status" value="1"/>
</dbReference>
<dbReference type="Pfam" id="PF00246">
    <property type="entry name" value="Peptidase_M14"/>
    <property type="match status" value="1"/>
</dbReference>
<dbReference type="Proteomes" id="UP001592531">
    <property type="component" value="Unassembled WGS sequence"/>
</dbReference>
<dbReference type="Gene3D" id="3.40.630.10">
    <property type="entry name" value="Zn peptidases"/>
    <property type="match status" value="1"/>
</dbReference>
<evidence type="ECO:0000313" key="3">
    <source>
        <dbReference type="EMBL" id="MFC1420560.1"/>
    </source>
</evidence>
<dbReference type="EMBL" id="JBHFAB010000027">
    <property type="protein sequence ID" value="MFC1420560.1"/>
    <property type="molecule type" value="Genomic_DNA"/>
</dbReference>
<name>A0ABV6W3K6_9ACTN</name>
<keyword evidence="3" id="KW-0121">Carboxypeptidase</keyword>
<sequence>MSRSARALAAAHPGRCRLRQIGTSRQGRPLELLSVEGPDGSSASAAGTGTGSPGPGGGSGRDVLAVAVPHSNEPLGGATVLALAERALRDPGFGADTAVTWNFLLCLDPDGALRHETGPDERHSLYDHHRHFFRPVTDEQPEWAPSLRSPGESLPETRALARLIDELRPFLQFSLHGADVDGSWVQLTRDIPGLALPFGASAAELGIPVAVGSCDAAFWPSPGPGVYVMPPPGRPAGFASQSETVAESTWYFPHLYGGVTAVLEVPMWGSPLMSDQRMHPTPWQALHRSADGLRRSGAELAAVLDRARPYFTAAALGPKGDSPLLRAAERAVQICPGLADDWDPLRRQHRRSLPDPLTRARISSLDALAHRIPLRATAMLLQLLDGATDPRAVRLHAELDAQLARRCEAYLEELRAVPIPVTRQVAHQARAAVATYRCLLAQSAGGAAEPASAVSAAPRPGRRC</sequence>
<gene>
    <name evidence="3" type="ORF">ACEZDE_28545</name>
</gene>
<proteinExistence type="predicted"/>
<reference evidence="3 4" key="1">
    <citation type="submission" date="2024-09" db="EMBL/GenBank/DDBJ databases">
        <authorList>
            <person name="Lee S.D."/>
        </authorList>
    </citation>
    <scope>NUCLEOTIDE SEQUENCE [LARGE SCALE GENOMIC DNA]</scope>
    <source>
        <strain evidence="3 4">N8-3</strain>
    </source>
</reference>
<organism evidence="3 4">
    <name type="scientific">Streptacidiphilus cavernicola</name>
    <dbReference type="NCBI Taxonomy" id="3342716"/>
    <lineage>
        <taxon>Bacteria</taxon>
        <taxon>Bacillati</taxon>
        <taxon>Actinomycetota</taxon>
        <taxon>Actinomycetes</taxon>
        <taxon>Kitasatosporales</taxon>
        <taxon>Streptomycetaceae</taxon>
        <taxon>Streptacidiphilus</taxon>
    </lineage>
</organism>
<feature type="domain" description="Peptidase M14" evidence="2">
    <location>
        <begin position="4"/>
        <end position="178"/>
    </location>
</feature>
<evidence type="ECO:0000259" key="2">
    <source>
        <dbReference type="Pfam" id="PF00246"/>
    </source>
</evidence>
<dbReference type="RefSeq" id="WP_380542031.1">
    <property type="nucleotide sequence ID" value="NZ_JBHFAB010000027.1"/>
</dbReference>
<feature type="region of interest" description="Disordered" evidence="1">
    <location>
        <begin position="27"/>
        <end position="63"/>
    </location>
</feature>
<protein>
    <submittedName>
        <fullName evidence="3">M14 family zinc carboxypeptidase</fullName>
    </submittedName>
</protein>